<gene>
    <name evidence="9" type="ORF">PCANC_12010</name>
    <name evidence="7" type="ORF">PCANC_18217</name>
    <name evidence="8" type="ORF">PCASD_20231</name>
</gene>
<comment type="similarity">
    <text evidence="4">Belongs to the protein kinase superfamily.</text>
</comment>
<evidence type="ECO:0000256" key="5">
    <source>
        <dbReference type="SAM" id="MobiDB-lite"/>
    </source>
</evidence>
<keyword evidence="2 3" id="KW-0067">ATP-binding</keyword>
<dbReference type="PROSITE" id="PS00108">
    <property type="entry name" value="PROTEIN_KINASE_ST"/>
    <property type="match status" value="1"/>
</dbReference>
<feature type="domain" description="Protein kinase" evidence="6">
    <location>
        <begin position="33"/>
        <end position="294"/>
    </location>
</feature>
<dbReference type="EMBL" id="PGCI01000370">
    <property type="protein sequence ID" value="PLW28289.1"/>
    <property type="molecule type" value="Genomic_DNA"/>
</dbReference>
<dbReference type="InterPro" id="IPR011009">
    <property type="entry name" value="Kinase-like_dom_sf"/>
</dbReference>
<dbReference type="EMBL" id="PGCJ01000169">
    <property type="protein sequence ID" value="PLW41411.1"/>
    <property type="molecule type" value="Genomic_DNA"/>
</dbReference>
<feature type="compositionally biased region" description="Polar residues" evidence="5">
    <location>
        <begin position="339"/>
        <end position="351"/>
    </location>
</feature>
<evidence type="ECO:0000313" key="9">
    <source>
        <dbReference type="EMBL" id="PLW41411.1"/>
    </source>
</evidence>
<keyword evidence="4" id="KW-0418">Kinase</keyword>
<evidence type="ECO:0000313" key="7">
    <source>
        <dbReference type="EMBL" id="PLW14102.1"/>
    </source>
</evidence>
<protein>
    <recommendedName>
        <fullName evidence="6">Protein kinase domain-containing protein</fullName>
    </recommendedName>
</protein>
<dbReference type="Gene3D" id="1.10.510.10">
    <property type="entry name" value="Transferase(Phosphotransferase) domain 1"/>
    <property type="match status" value="1"/>
</dbReference>
<evidence type="ECO:0000313" key="8">
    <source>
        <dbReference type="EMBL" id="PLW28289.1"/>
    </source>
</evidence>
<evidence type="ECO:0000256" key="4">
    <source>
        <dbReference type="RuleBase" id="RU000304"/>
    </source>
</evidence>
<dbReference type="InterPro" id="IPR000719">
    <property type="entry name" value="Prot_kinase_dom"/>
</dbReference>
<dbReference type="Proteomes" id="UP000235388">
    <property type="component" value="Unassembled WGS sequence"/>
</dbReference>
<feature type="binding site" evidence="3">
    <location>
        <position position="64"/>
    </location>
    <ligand>
        <name>ATP</name>
        <dbReference type="ChEBI" id="CHEBI:30616"/>
    </ligand>
</feature>
<name>A0A2N5SLI2_9BASI</name>
<dbReference type="PROSITE" id="PS50011">
    <property type="entry name" value="PROTEIN_KINASE_DOM"/>
    <property type="match status" value="1"/>
</dbReference>
<comment type="caution">
    <text evidence="7">The sequence shown here is derived from an EMBL/GenBank/DDBJ whole genome shotgun (WGS) entry which is preliminary data.</text>
</comment>
<evidence type="ECO:0000313" key="10">
    <source>
        <dbReference type="Proteomes" id="UP000235388"/>
    </source>
</evidence>
<evidence type="ECO:0000259" key="6">
    <source>
        <dbReference type="PROSITE" id="PS50011"/>
    </source>
</evidence>
<dbReference type="STRING" id="200324.A0A2N5SLI2"/>
<dbReference type="GO" id="GO:0005524">
    <property type="term" value="F:ATP binding"/>
    <property type="evidence" value="ECO:0007669"/>
    <property type="project" value="UniProtKB-UniRule"/>
</dbReference>
<dbReference type="GO" id="GO:0004674">
    <property type="term" value="F:protein serine/threonine kinase activity"/>
    <property type="evidence" value="ECO:0007669"/>
    <property type="project" value="UniProtKB-KW"/>
</dbReference>
<organism evidence="7 10">
    <name type="scientific">Puccinia coronata f. sp. avenae</name>
    <dbReference type="NCBI Taxonomy" id="200324"/>
    <lineage>
        <taxon>Eukaryota</taxon>
        <taxon>Fungi</taxon>
        <taxon>Dikarya</taxon>
        <taxon>Basidiomycota</taxon>
        <taxon>Pucciniomycotina</taxon>
        <taxon>Pucciniomycetes</taxon>
        <taxon>Pucciniales</taxon>
        <taxon>Pucciniaceae</taxon>
        <taxon>Puccinia</taxon>
    </lineage>
</organism>
<evidence type="ECO:0000256" key="2">
    <source>
        <dbReference type="ARBA" id="ARBA00022840"/>
    </source>
</evidence>
<dbReference type="EMBL" id="PGCJ01000930">
    <property type="protein sequence ID" value="PLW14102.1"/>
    <property type="molecule type" value="Genomic_DNA"/>
</dbReference>
<dbReference type="Proteomes" id="UP000235392">
    <property type="component" value="Unassembled WGS sequence"/>
</dbReference>
<accession>A0A2N5SLI2</accession>
<dbReference type="Pfam" id="PF00069">
    <property type="entry name" value="Pkinase"/>
    <property type="match status" value="1"/>
</dbReference>
<dbReference type="SUPFAM" id="SSF56112">
    <property type="entry name" value="Protein kinase-like (PK-like)"/>
    <property type="match status" value="1"/>
</dbReference>
<dbReference type="FunFam" id="1.10.510.10:FF:001194">
    <property type="entry name" value="Calcium/calmodulin-dependent protein kinase type 1D, putative"/>
    <property type="match status" value="1"/>
</dbReference>
<sequence>MPDTPMLASHPKRRVLRALGLRDPNLHARKSEFKWGAHLGSGTYGQVTQCTWLTKNPPQEVAVKVVSKSSVPNLQQHISLMNRTLKLHHPHVIHQYDWFQSKEHIYMVLELATGGELFDHTISRGHFTDQETCPMIHQVVQALSFIHSQGIVHRDLKPENLFVRGKAPFEPPYDLVVADFGVAVYVDRPDGTSIELQGICGSPGYTAPEVYRRLPYGKPVDIWAVGVISFILLSGRFPFAHLSGQDFLNDSEQDIKFPKRFAISPPAQNFILGCLQTDPSKRWTAEEALEHPWFDQLNPEEGQEDGADRQTAVSVADTDHTRYELSQLMQPEADDKQVESLTTAGSSSEQVSLPLAQTVPSHQSDLVLVHRSQTVHEDPPEVIDIVT</sequence>
<dbReference type="CDD" id="cd05117">
    <property type="entry name" value="STKc_CAMK"/>
    <property type="match status" value="1"/>
</dbReference>
<evidence type="ECO:0000256" key="3">
    <source>
        <dbReference type="PROSITE-ProRule" id="PRU10141"/>
    </source>
</evidence>
<keyword evidence="1 3" id="KW-0547">Nucleotide-binding</keyword>
<keyword evidence="10" id="KW-1185">Reference proteome</keyword>
<dbReference type="InterPro" id="IPR017441">
    <property type="entry name" value="Protein_kinase_ATP_BS"/>
</dbReference>
<dbReference type="InterPro" id="IPR008271">
    <property type="entry name" value="Ser/Thr_kinase_AS"/>
</dbReference>
<feature type="region of interest" description="Disordered" evidence="5">
    <location>
        <begin position="333"/>
        <end position="357"/>
    </location>
</feature>
<dbReference type="OrthoDB" id="40902at2759"/>
<dbReference type="SMART" id="SM00220">
    <property type="entry name" value="S_TKc"/>
    <property type="match status" value="1"/>
</dbReference>
<keyword evidence="4" id="KW-0808">Transferase</keyword>
<evidence type="ECO:0000256" key="1">
    <source>
        <dbReference type="ARBA" id="ARBA00022741"/>
    </source>
</evidence>
<proteinExistence type="inferred from homology"/>
<keyword evidence="4" id="KW-0723">Serine/threonine-protein kinase</keyword>
<evidence type="ECO:0000313" key="11">
    <source>
        <dbReference type="Proteomes" id="UP000235392"/>
    </source>
</evidence>
<reference evidence="10 11" key="1">
    <citation type="submission" date="2017-11" db="EMBL/GenBank/DDBJ databases">
        <title>De novo assembly and phasing of dikaryotic genomes from two isolates of Puccinia coronata f. sp. avenae, the causal agent of oat crown rust.</title>
        <authorList>
            <person name="Miller M.E."/>
            <person name="Zhang Y."/>
            <person name="Omidvar V."/>
            <person name="Sperschneider J."/>
            <person name="Schwessinger B."/>
            <person name="Raley C."/>
            <person name="Palmer J.M."/>
            <person name="Garnica D."/>
            <person name="Upadhyaya N."/>
            <person name="Rathjen J."/>
            <person name="Taylor J.M."/>
            <person name="Park R.F."/>
            <person name="Dodds P.N."/>
            <person name="Hirsch C.D."/>
            <person name="Kianian S.F."/>
            <person name="Figueroa M."/>
        </authorList>
    </citation>
    <scope>NUCLEOTIDE SEQUENCE [LARGE SCALE GENOMIC DNA]</scope>
    <source>
        <strain evidence="7">12NC29</strain>
        <strain evidence="8">12SD80</strain>
    </source>
</reference>
<dbReference type="PROSITE" id="PS00107">
    <property type="entry name" value="PROTEIN_KINASE_ATP"/>
    <property type="match status" value="1"/>
</dbReference>
<dbReference type="PANTHER" id="PTHR24347">
    <property type="entry name" value="SERINE/THREONINE-PROTEIN KINASE"/>
    <property type="match status" value="1"/>
</dbReference>
<dbReference type="AlphaFoldDB" id="A0A2N5SLI2"/>